<organism evidence="1 2">
    <name type="scientific">Leucogyrophana mollusca</name>
    <dbReference type="NCBI Taxonomy" id="85980"/>
    <lineage>
        <taxon>Eukaryota</taxon>
        <taxon>Fungi</taxon>
        <taxon>Dikarya</taxon>
        <taxon>Basidiomycota</taxon>
        <taxon>Agaricomycotina</taxon>
        <taxon>Agaricomycetes</taxon>
        <taxon>Agaricomycetidae</taxon>
        <taxon>Boletales</taxon>
        <taxon>Boletales incertae sedis</taxon>
        <taxon>Leucogyrophana</taxon>
    </lineage>
</organism>
<accession>A0ACB8B0H6</accession>
<evidence type="ECO:0000313" key="2">
    <source>
        <dbReference type="Proteomes" id="UP000790709"/>
    </source>
</evidence>
<sequence>MGSTERNILLTVLKASGIPSRKIHRSSKFSVVVSAGEYIWKTKECQGNDPEWNETFELNIQDSVVLHVAVIDRLGTGRSSLRGETSVSIKDIVNVAVVEKTFQLQKEGRPRGEITLTFKRVPLRESVPNLSQAADVDASTSQPPLSAVESARRPQHEIPVAVVEPVSSQDANIDASANLSPSLAVERPAKSPEEVTVAVGEAHRSVSGLITPRVIGSVPGIPGDVDAIEGVTGSPGFALVFGYVEKLVNIGGVLAEVHPWAALAWSVLSVIPKTIGAQMDRDQKVQRLWSTTADMLSFLHDAQPVIEECQVRIVSEMMQQIYECALFVREYCGKGFAKRALRNSMSTSTDSAIEQYNVAFKELKEQFKSRSELVALRIFKDIRQGIVELSTLSQDIKDLERTMLLENLPGTDLAGVRCDINRICLPTTRQELLSDVMAWVADPSEKQAFWLHGVAGTGKSTIANTVAARFAKVGRLGASFRFNRDVDGRNGPAFLFGSIAYQLASFSSTLKDHILAAVKAHGKMMQFSPQEQLQKYIIEPMSQIVFSGPIVIVLDALDECGGERDRQDILGAIKEEMANFSRFVKLFLVSRHEVDIRSFLERGCLSESIDGVDGTARDILSYIAVQMLEVADRHALPSDWLEPETKAELARHADGLFIWASVACDFILRSDDPMVALHYMVSTASVHLTGQGGALDALYTGILKQASTNLPSSVSTSNLRNIIGAIVTAKTPLTQRGLDLLLGLNAGVLQRPILLPDDSRLELTTCSSIIARLGSMLRKDDGFIRVLHASIFDFFTSPTRCTDSRFYIDKELFSRFLASRCFDAMRMLKRDICGIHDPTKMNQDVKDLSQRLQQNVPEHVRYGCLYWHLHLADVAIDDRKLFKDAKGWLSTHLLHWFEVMSLWGDAGGILNALDRIIPWFQHHSQSDEVLLLLEDAGRFVRQFYEPIRCSAAHIYASAIPFTPRQSSIFKLFAPTLTQIPKMLTNLPESPSPLLTLPVHRGIHFYPAISSDGSRFTWVHDNTTLRLWDLNTCNPTGEPLIGHRSSIRAISFSDDGTKVASVDLDGVIFVWDTVEYRAVGGPFRTHEEYLDVRDISLVGDRVVLLRERSTPYVKYVEIWSYLTGELVVKYQVAEASLHGRYILKRTREAAACSILDALTGMDNTPAYARSIGLLRASFPVHSQVRRVACELLGGEIRVFSTETGALIGTPIPGHLDILISPCGQWLAARAKTDISPSPLGPVSIINIYSASTGEQLMSRPRQTRNSSMSVFWSIDSLLFLGVPCSDSETTFEIWNMGTMTHIATLQLPIYGTICSASKQRVIFCSFGWSTTSVTVWDIASLTKPINRQPPSVKHLQLSPTGEQALVIMSDGIMASSAATWPCMSFVMEDAKHPASFSPDGSFVATASSGDDLLVWNPSTGKLRQRLCGVGHTMVSLAISPNNTCVVAASDDGRLHLWDVASGRKLCTTQAVVATKSIKALYLCADGRRAVYLNKIGLGMVDIMTSQSTPCDLPDNRWRWAELSRDATQITCVSESGNIGLLDGITGEVLKTSASNSNGSVVKVVWSPIKDNFVAVRHINLIEIFGRYEFSLVCPTGPELWSDNKFTELAFSDDGLLLATCSAYMIYVWDMQGRCLAWKKQLPILRASSSMIAFVNSESKCRVIVFQSSNRGTLLNRLEVLGADTGSLLLSISGIFDVAREVQRVVMSSDEAQAVFFDESGGGIAIELSTGGQAPFSPEHPPTALQPAPIWLRRTQDSPMVAHSSDGKTSAFAHQDHTLGFFNVETGAHQLDLAATRDSSITVPTFSNDGRRIAWVVRGDTVQVWDKATGTIMEQSLKHFGIIYLAFSPLANHVVCVSPTSAWIWGLVDDDLVTICSGDRLNAGDSESGDFESAAFLGSHAKVLLIGRDDLRVWDTSASPSLCDTVLARRQPHTNVLLSPDGSRLLFNNALYLVDAATSLTQIHRSFSLEWTNGAIFLSDSRYVAQWWHWSSSVEITDVSDGSCMCRLTSPYYQFGGEHTGSVLLSPDCSRLIALFTNGDICVWHLGELPHLAQGRLVSSSSFPRDYLFPVLKLSSKILTGGPSTIRDDGWLIGEDGQRLLWLPNEMRRVKLLTARRHGRLVLERATDEAGAPIVLDMSDYLTVPQVAQGWREGGVQVCDNRDEVEFRRAVAYMEGTTPKYI</sequence>
<evidence type="ECO:0000313" key="1">
    <source>
        <dbReference type="EMBL" id="KAH7919326.1"/>
    </source>
</evidence>
<name>A0ACB8B0H6_9AGAM</name>
<keyword evidence="2" id="KW-1185">Reference proteome</keyword>
<protein>
    <submittedName>
        <fullName evidence="1">Uncharacterized protein</fullName>
    </submittedName>
</protein>
<reference evidence="1" key="1">
    <citation type="journal article" date="2021" name="New Phytol.">
        <title>Evolutionary innovations through gain and loss of genes in the ectomycorrhizal Boletales.</title>
        <authorList>
            <person name="Wu G."/>
            <person name="Miyauchi S."/>
            <person name="Morin E."/>
            <person name="Kuo A."/>
            <person name="Drula E."/>
            <person name="Varga T."/>
            <person name="Kohler A."/>
            <person name="Feng B."/>
            <person name="Cao Y."/>
            <person name="Lipzen A."/>
            <person name="Daum C."/>
            <person name="Hundley H."/>
            <person name="Pangilinan J."/>
            <person name="Johnson J."/>
            <person name="Barry K."/>
            <person name="LaButti K."/>
            <person name="Ng V."/>
            <person name="Ahrendt S."/>
            <person name="Min B."/>
            <person name="Choi I.G."/>
            <person name="Park H."/>
            <person name="Plett J.M."/>
            <person name="Magnuson J."/>
            <person name="Spatafora J.W."/>
            <person name="Nagy L.G."/>
            <person name="Henrissat B."/>
            <person name="Grigoriev I.V."/>
            <person name="Yang Z.L."/>
            <person name="Xu J."/>
            <person name="Martin F.M."/>
        </authorList>
    </citation>
    <scope>NUCLEOTIDE SEQUENCE</scope>
    <source>
        <strain evidence="1">KUC20120723A-06</strain>
    </source>
</reference>
<gene>
    <name evidence="1" type="ORF">BV22DRAFT_1075393</name>
</gene>
<comment type="caution">
    <text evidence="1">The sequence shown here is derived from an EMBL/GenBank/DDBJ whole genome shotgun (WGS) entry which is preliminary data.</text>
</comment>
<dbReference type="EMBL" id="MU266671">
    <property type="protein sequence ID" value="KAH7919326.1"/>
    <property type="molecule type" value="Genomic_DNA"/>
</dbReference>
<dbReference type="Proteomes" id="UP000790709">
    <property type="component" value="Unassembled WGS sequence"/>
</dbReference>
<proteinExistence type="predicted"/>